<dbReference type="PROSITE" id="PS50075">
    <property type="entry name" value="CARRIER"/>
    <property type="match status" value="1"/>
</dbReference>
<feature type="domain" description="Carrier" evidence="4">
    <location>
        <begin position="566"/>
        <end position="643"/>
    </location>
</feature>
<feature type="non-terminal residue" evidence="5">
    <location>
        <position position="866"/>
    </location>
</feature>
<dbReference type="SMART" id="SM00823">
    <property type="entry name" value="PKS_PP"/>
    <property type="match status" value="1"/>
</dbReference>
<dbReference type="PROSITE" id="PS00455">
    <property type="entry name" value="AMP_BINDING"/>
    <property type="match status" value="1"/>
</dbReference>
<dbReference type="InterPro" id="IPR020845">
    <property type="entry name" value="AMP-binding_CS"/>
</dbReference>
<dbReference type="InterPro" id="IPR009081">
    <property type="entry name" value="PP-bd_ACP"/>
</dbReference>
<organism evidence="5 6">
    <name type="scientific">Lachnellula cervina</name>
    <dbReference type="NCBI Taxonomy" id="1316786"/>
    <lineage>
        <taxon>Eukaryota</taxon>
        <taxon>Fungi</taxon>
        <taxon>Dikarya</taxon>
        <taxon>Ascomycota</taxon>
        <taxon>Pezizomycotina</taxon>
        <taxon>Leotiomycetes</taxon>
        <taxon>Helotiales</taxon>
        <taxon>Lachnaceae</taxon>
        <taxon>Lachnellula</taxon>
    </lineage>
</organism>
<evidence type="ECO:0000259" key="4">
    <source>
        <dbReference type="PROSITE" id="PS50075"/>
    </source>
</evidence>
<name>A0A7D8YRE4_9HELO</name>
<feature type="compositionally biased region" description="Polar residues" evidence="3">
    <location>
        <begin position="15"/>
        <end position="28"/>
    </location>
</feature>
<dbReference type="Gene3D" id="3.40.50.12780">
    <property type="entry name" value="N-terminal domain of ligase-like"/>
    <property type="match status" value="2"/>
</dbReference>
<dbReference type="SUPFAM" id="SSF51735">
    <property type="entry name" value="NAD(P)-binding Rossmann-fold domains"/>
    <property type="match status" value="1"/>
</dbReference>
<proteinExistence type="predicted"/>
<gene>
    <name evidence="5" type="primary">nps10_0</name>
    <name evidence="5" type="ORF">LCER1_G007378</name>
</gene>
<reference evidence="5 6" key="1">
    <citation type="submission" date="2018-05" db="EMBL/GenBank/DDBJ databases">
        <title>Whole genome sequencing for identification of molecular markers to develop diagnostic detection tools for the regulated plant pathogen Lachnellula willkommii.</title>
        <authorList>
            <person name="Giroux E."/>
            <person name="Bilodeau G."/>
        </authorList>
    </citation>
    <scope>NUCLEOTIDE SEQUENCE [LARGE SCALE GENOMIC DNA]</scope>
    <source>
        <strain evidence="5 6">CBS 625.97</strain>
    </source>
</reference>
<evidence type="ECO:0000256" key="2">
    <source>
        <dbReference type="ARBA" id="ARBA00022553"/>
    </source>
</evidence>
<dbReference type="EMBL" id="QGMG01000696">
    <property type="protein sequence ID" value="TVY51977.1"/>
    <property type="molecule type" value="Genomic_DNA"/>
</dbReference>
<dbReference type="AlphaFoldDB" id="A0A7D8YRE4"/>
<dbReference type="OrthoDB" id="429813at2759"/>
<comment type="caution">
    <text evidence="5">The sequence shown here is derived from an EMBL/GenBank/DDBJ whole genome shotgun (WGS) entry which is preliminary data.</text>
</comment>
<keyword evidence="1" id="KW-0596">Phosphopantetheine</keyword>
<dbReference type="PANTHER" id="PTHR44845:SF1">
    <property type="entry name" value="L-2-AMINOADIPATE REDUCTASE"/>
    <property type="match status" value="1"/>
</dbReference>
<dbReference type="GO" id="GO:0031177">
    <property type="term" value="F:phosphopantetheine binding"/>
    <property type="evidence" value="ECO:0007669"/>
    <property type="project" value="InterPro"/>
</dbReference>
<dbReference type="Pfam" id="PF23562">
    <property type="entry name" value="AMP-binding_C_3"/>
    <property type="match status" value="1"/>
</dbReference>
<dbReference type="InterPro" id="IPR036291">
    <property type="entry name" value="NAD(P)-bd_dom_sf"/>
</dbReference>
<dbReference type="InterPro" id="IPR036736">
    <property type="entry name" value="ACP-like_sf"/>
</dbReference>
<dbReference type="InterPro" id="IPR042099">
    <property type="entry name" value="ANL_N_sf"/>
</dbReference>
<evidence type="ECO:0000256" key="3">
    <source>
        <dbReference type="SAM" id="MobiDB-lite"/>
    </source>
</evidence>
<dbReference type="Proteomes" id="UP000481288">
    <property type="component" value="Unassembled WGS sequence"/>
</dbReference>
<dbReference type="InterPro" id="IPR020806">
    <property type="entry name" value="PKS_PP-bd"/>
</dbReference>
<evidence type="ECO:0000313" key="5">
    <source>
        <dbReference type="EMBL" id="TVY51977.1"/>
    </source>
</evidence>
<dbReference type="InterPro" id="IPR000873">
    <property type="entry name" value="AMP-dep_synth/lig_dom"/>
</dbReference>
<dbReference type="SUPFAM" id="SSF47336">
    <property type="entry name" value="ACP-like"/>
    <property type="match status" value="1"/>
</dbReference>
<evidence type="ECO:0000313" key="6">
    <source>
        <dbReference type="Proteomes" id="UP000481288"/>
    </source>
</evidence>
<dbReference type="Gene3D" id="3.40.50.720">
    <property type="entry name" value="NAD(P)-binding Rossmann-like Domain"/>
    <property type="match status" value="1"/>
</dbReference>
<dbReference type="PANTHER" id="PTHR44845">
    <property type="entry name" value="CARRIER DOMAIN-CONTAINING PROTEIN"/>
    <property type="match status" value="1"/>
</dbReference>
<dbReference type="Pfam" id="PF00550">
    <property type="entry name" value="PP-binding"/>
    <property type="match status" value="1"/>
</dbReference>
<sequence>MTPMLLDPPLPVEASSKSVQTCSDPSVIPSKTASQRIRELWWLHGHPHSKRYSNPKLVSLGALVRHDGVIYKGQKAFLYPITAEATTPYKSMTWDEFDRVTESIALSYARQIENELEGANSTGEQPTIALLGAGKTIEYFCTQLALQKLGVRVLLLAESNALSALHYLLATCQALVVITDSKNTGTDTNGVRKLHMIETLPPNPPSKPSEVDAVKFQDFEDVWERHSFIIHSSGSTGMPKPVMHTNRTLSNLPNGQVLSFPPLAWPPSSSSIFAAWKTLSSMGHPVECTHCAPTLIENMYEYITENGGDFTPLSSLKVLQPGGAALSDNIVKALTSNGVNVKTTYGSTEIGPPLRPIPHTRENPNCYSFRNLYPDNPLIQMEEVGKGVYECIIYKGFDLAADLWQDKPDDEPYRTNDLFIQDPPGSGNFTLQGRKDDILVHSNGENTSAGPLQLDIQSSSELIHKVLVLGHSNPCVSLLVEVHEDYDPESKSTQNAIWEAIQQISTRYPSHSQVTKPMICYLPKGSTLPVTPKGNVRRKEAERIYSSQIDQLYADPHLTPLSSSLSSPEPLGEHLCTLLSTLTSTPASEIQAWTSFYSLGMDSRLALSLRASLSAHLNRPISLSSIFENPSIEKLVSYLAPSSSTSISLNLHPNLASAKAIETTKRIISKLESEFKSWPPRSTLNPKPSGANPKREKETVLLTGASGSLGTALLQTLSSSPRIGKIYAMVRGPNHASKLAQSLKQKGMDPSILKPATEGGSSKIEVLNFSMQDPLLGLDVEKYAEVAREVTVVLANAWKMDFNMGVKEFEGDCLRCTMSLLRLCHASAAHARFCFTSSISTCMGPASPSIIPESPIGPDPAAALPT</sequence>
<feature type="compositionally biased region" description="Pro residues" evidence="3">
    <location>
        <begin position="1"/>
        <end position="11"/>
    </location>
</feature>
<keyword evidence="2" id="KW-0597">Phosphoprotein</keyword>
<accession>A0A7D8YRE4</accession>
<dbReference type="Pfam" id="PF00501">
    <property type="entry name" value="AMP-binding"/>
    <property type="match status" value="1"/>
</dbReference>
<protein>
    <submittedName>
        <fullName evidence="5">Adenylate-forming reductase Nps10</fullName>
    </submittedName>
</protein>
<evidence type="ECO:0000256" key="1">
    <source>
        <dbReference type="ARBA" id="ARBA00022450"/>
    </source>
</evidence>
<dbReference type="Gene3D" id="1.10.1200.10">
    <property type="entry name" value="ACP-like"/>
    <property type="match status" value="1"/>
</dbReference>
<keyword evidence="6" id="KW-1185">Reference proteome</keyword>
<feature type="region of interest" description="Disordered" evidence="3">
    <location>
        <begin position="1"/>
        <end position="28"/>
    </location>
</feature>
<dbReference type="Pfam" id="PF07993">
    <property type="entry name" value="NAD_binding_4"/>
    <property type="match status" value="1"/>
</dbReference>
<dbReference type="InterPro" id="IPR013120">
    <property type="entry name" value="FAR_NAD-bd"/>
</dbReference>
<dbReference type="SUPFAM" id="SSF56801">
    <property type="entry name" value="Acetyl-CoA synthetase-like"/>
    <property type="match status" value="1"/>
</dbReference>